<feature type="chain" id="PRO_5045655704" evidence="1">
    <location>
        <begin position="29"/>
        <end position="250"/>
    </location>
</feature>
<accession>A0ABW6S1U9</accession>
<comment type="caution">
    <text evidence="2">The sequence shown here is derived from an EMBL/GenBank/DDBJ whole genome shotgun (WGS) entry which is preliminary data.</text>
</comment>
<proteinExistence type="predicted"/>
<feature type="signal peptide" evidence="1">
    <location>
        <begin position="1"/>
        <end position="28"/>
    </location>
</feature>
<name>A0ABW6S1U9_9NOCA</name>
<dbReference type="EMBL" id="JBIAQY010000004">
    <property type="protein sequence ID" value="MFF3569136.1"/>
    <property type="molecule type" value="Genomic_DNA"/>
</dbReference>
<reference evidence="2 3" key="1">
    <citation type="submission" date="2024-10" db="EMBL/GenBank/DDBJ databases">
        <title>The Natural Products Discovery Center: Release of the First 8490 Sequenced Strains for Exploring Actinobacteria Biosynthetic Diversity.</title>
        <authorList>
            <person name="Kalkreuter E."/>
            <person name="Kautsar S.A."/>
            <person name="Yang D."/>
            <person name="Bader C.D."/>
            <person name="Teijaro C.N."/>
            <person name="Fluegel L."/>
            <person name="Davis C.M."/>
            <person name="Simpson J.R."/>
            <person name="Lauterbach L."/>
            <person name="Steele A.D."/>
            <person name="Gui C."/>
            <person name="Meng S."/>
            <person name="Li G."/>
            <person name="Viehrig K."/>
            <person name="Ye F."/>
            <person name="Su P."/>
            <person name="Kiefer A.F."/>
            <person name="Nichols A."/>
            <person name="Cepeda A.J."/>
            <person name="Yan W."/>
            <person name="Fan B."/>
            <person name="Jiang Y."/>
            <person name="Adhikari A."/>
            <person name="Zheng C.-J."/>
            <person name="Schuster L."/>
            <person name="Cowan T.M."/>
            <person name="Smanski M.J."/>
            <person name="Chevrette M.G."/>
            <person name="De Carvalho L.P.S."/>
            <person name="Shen B."/>
        </authorList>
    </citation>
    <scope>NUCLEOTIDE SEQUENCE [LARGE SCALE GENOMIC DNA]</scope>
    <source>
        <strain evidence="2 3">NPDC002593</strain>
    </source>
</reference>
<evidence type="ECO:0000256" key="1">
    <source>
        <dbReference type="SAM" id="SignalP"/>
    </source>
</evidence>
<keyword evidence="3" id="KW-1185">Reference proteome</keyword>
<dbReference type="Proteomes" id="UP001601992">
    <property type="component" value="Unassembled WGS sequence"/>
</dbReference>
<sequence length="250" mass="23867">MSKIARVMIGATALAASAVAASGATANAAPATTNQSPASNAVTVQILPGVEYTGDPTTQSTRIVTPIGTVTSAGNQFAVQDAQGKSLWGNTNASPAPATSTDRVATQPAWQAAPSQARTDSVAAAVQPVSNVAPATPVDKPTAGPVDQQSDFEGALGMAATNFGLASGVGSTIGGVTGALIGCPLGVVTGGALTAPTVVLTPLGAAVGCVVGIATVGGAGALVGGAALGIPVGIASAVQMYNTLHAKGEA</sequence>
<keyword evidence="1" id="KW-0732">Signal</keyword>
<organism evidence="2 3">
    <name type="scientific">Nocardia jiangxiensis</name>
    <dbReference type="NCBI Taxonomy" id="282685"/>
    <lineage>
        <taxon>Bacteria</taxon>
        <taxon>Bacillati</taxon>
        <taxon>Actinomycetota</taxon>
        <taxon>Actinomycetes</taxon>
        <taxon>Mycobacteriales</taxon>
        <taxon>Nocardiaceae</taxon>
        <taxon>Nocardia</taxon>
    </lineage>
</organism>
<gene>
    <name evidence="2" type="ORF">ACFYXQ_15290</name>
</gene>
<protein>
    <submittedName>
        <fullName evidence="2">Uncharacterized protein</fullName>
    </submittedName>
</protein>
<evidence type="ECO:0000313" key="2">
    <source>
        <dbReference type="EMBL" id="MFF3569136.1"/>
    </source>
</evidence>
<dbReference type="RefSeq" id="WP_387403880.1">
    <property type="nucleotide sequence ID" value="NZ_JBIAQY010000004.1"/>
</dbReference>
<evidence type="ECO:0000313" key="3">
    <source>
        <dbReference type="Proteomes" id="UP001601992"/>
    </source>
</evidence>